<dbReference type="Proteomes" id="UP000634136">
    <property type="component" value="Unassembled WGS sequence"/>
</dbReference>
<dbReference type="CDD" id="cd06222">
    <property type="entry name" value="RNase_H_like"/>
    <property type="match status" value="1"/>
</dbReference>
<dbReference type="AlphaFoldDB" id="A0A834TZS8"/>
<dbReference type="InterPro" id="IPR053151">
    <property type="entry name" value="RNase_H-like"/>
</dbReference>
<proteinExistence type="predicted"/>
<dbReference type="PANTHER" id="PTHR47723">
    <property type="entry name" value="OS05G0353850 PROTEIN"/>
    <property type="match status" value="1"/>
</dbReference>
<dbReference type="InterPro" id="IPR002156">
    <property type="entry name" value="RNaseH_domain"/>
</dbReference>
<dbReference type="Gene3D" id="3.30.420.10">
    <property type="entry name" value="Ribonuclease H-like superfamily/Ribonuclease H"/>
    <property type="match status" value="1"/>
</dbReference>
<name>A0A834TZS8_9FABA</name>
<dbReference type="GO" id="GO:0003676">
    <property type="term" value="F:nucleic acid binding"/>
    <property type="evidence" value="ECO:0007669"/>
    <property type="project" value="InterPro"/>
</dbReference>
<evidence type="ECO:0000313" key="2">
    <source>
        <dbReference type="EMBL" id="KAF7831585.1"/>
    </source>
</evidence>
<feature type="domain" description="RNase H type-1" evidence="1">
    <location>
        <begin position="23"/>
        <end position="136"/>
    </location>
</feature>
<keyword evidence="3" id="KW-1185">Reference proteome</keyword>
<dbReference type="PANTHER" id="PTHR47723:SF19">
    <property type="entry name" value="POLYNUCLEOTIDYL TRANSFERASE, RIBONUCLEASE H-LIKE SUPERFAMILY PROTEIN"/>
    <property type="match status" value="1"/>
</dbReference>
<protein>
    <submittedName>
        <fullName evidence="2">Putative ribonuclease H-like domain-containing protein</fullName>
    </submittedName>
</protein>
<dbReference type="Pfam" id="PF13456">
    <property type="entry name" value="RVT_3"/>
    <property type="match status" value="1"/>
</dbReference>
<dbReference type="GO" id="GO:0004523">
    <property type="term" value="F:RNA-DNA hybrid ribonuclease activity"/>
    <property type="evidence" value="ECO:0007669"/>
    <property type="project" value="InterPro"/>
</dbReference>
<reference evidence="2" key="1">
    <citation type="submission" date="2020-09" db="EMBL/GenBank/DDBJ databases">
        <title>Genome-Enabled Discovery of Anthraquinone Biosynthesis in Senna tora.</title>
        <authorList>
            <person name="Kang S.-H."/>
            <person name="Pandey R.P."/>
            <person name="Lee C.-M."/>
            <person name="Sim J.-S."/>
            <person name="Jeong J.-T."/>
            <person name="Choi B.-S."/>
            <person name="Jung M."/>
            <person name="Ginzburg D."/>
            <person name="Zhao K."/>
            <person name="Won S.Y."/>
            <person name="Oh T.-J."/>
            <person name="Yu Y."/>
            <person name="Kim N.-H."/>
            <person name="Lee O.R."/>
            <person name="Lee T.-H."/>
            <person name="Bashyal P."/>
            <person name="Kim T.-S."/>
            <person name="Lee W.-H."/>
            <person name="Kawkins C."/>
            <person name="Kim C.-K."/>
            <person name="Kim J.S."/>
            <person name="Ahn B.O."/>
            <person name="Rhee S.Y."/>
            <person name="Sohng J.K."/>
        </authorList>
    </citation>
    <scope>NUCLEOTIDE SEQUENCE</scope>
    <source>
        <tissue evidence="2">Leaf</tissue>
    </source>
</reference>
<dbReference type="SUPFAM" id="SSF53098">
    <property type="entry name" value="Ribonuclease H-like"/>
    <property type="match status" value="1"/>
</dbReference>
<evidence type="ECO:0000259" key="1">
    <source>
        <dbReference type="Pfam" id="PF13456"/>
    </source>
</evidence>
<evidence type="ECO:0000313" key="3">
    <source>
        <dbReference type="Proteomes" id="UP000634136"/>
    </source>
</evidence>
<organism evidence="2 3">
    <name type="scientific">Senna tora</name>
    <dbReference type="NCBI Taxonomy" id="362788"/>
    <lineage>
        <taxon>Eukaryota</taxon>
        <taxon>Viridiplantae</taxon>
        <taxon>Streptophyta</taxon>
        <taxon>Embryophyta</taxon>
        <taxon>Tracheophyta</taxon>
        <taxon>Spermatophyta</taxon>
        <taxon>Magnoliopsida</taxon>
        <taxon>eudicotyledons</taxon>
        <taxon>Gunneridae</taxon>
        <taxon>Pentapetalae</taxon>
        <taxon>rosids</taxon>
        <taxon>fabids</taxon>
        <taxon>Fabales</taxon>
        <taxon>Fabaceae</taxon>
        <taxon>Caesalpinioideae</taxon>
        <taxon>Cassia clade</taxon>
        <taxon>Senna</taxon>
    </lineage>
</organism>
<gene>
    <name evidence="2" type="ORF">G2W53_013918</name>
</gene>
<accession>A0A834TZS8</accession>
<dbReference type="InterPro" id="IPR044730">
    <property type="entry name" value="RNase_H-like_dom_plant"/>
</dbReference>
<dbReference type="InterPro" id="IPR036397">
    <property type="entry name" value="RNaseH_sf"/>
</dbReference>
<dbReference type="InterPro" id="IPR012337">
    <property type="entry name" value="RNaseH-like_sf"/>
</dbReference>
<dbReference type="OrthoDB" id="651601at2759"/>
<comment type="caution">
    <text evidence="2">The sequence shown here is derived from an EMBL/GenBank/DDBJ whole genome shotgun (WGS) entry which is preliminary data.</text>
</comment>
<sequence>MGGGEKQNLVNQNENFLDWMRSNATHQAAGGITRDVFGNWIHGFSKFIGNGSSLKAGTWALAIGLNLARSLNCGKLEIKSDSLTAVNLLKDDLNVDSHHLSALILYCRSILSGFSYFQVKHKHRGGNFCADKLVKQVVLSSSPF</sequence>
<dbReference type="EMBL" id="JAAIUW010000005">
    <property type="protein sequence ID" value="KAF7831585.1"/>
    <property type="molecule type" value="Genomic_DNA"/>
</dbReference>